<gene>
    <name evidence="2" type="ORF">EAG_03852</name>
</gene>
<dbReference type="InParanoid" id="E2A7G6"/>
<evidence type="ECO:0000313" key="3">
    <source>
        <dbReference type="Proteomes" id="UP000000311"/>
    </source>
</evidence>
<reference evidence="2 3" key="1">
    <citation type="journal article" date="2010" name="Science">
        <title>Genomic comparison of the ants Camponotus floridanus and Harpegnathos saltator.</title>
        <authorList>
            <person name="Bonasio R."/>
            <person name="Zhang G."/>
            <person name="Ye C."/>
            <person name="Mutti N.S."/>
            <person name="Fang X."/>
            <person name="Qin N."/>
            <person name="Donahue G."/>
            <person name="Yang P."/>
            <person name="Li Q."/>
            <person name="Li C."/>
            <person name="Zhang P."/>
            <person name="Huang Z."/>
            <person name="Berger S.L."/>
            <person name="Reinberg D."/>
            <person name="Wang J."/>
            <person name="Liebig J."/>
        </authorList>
    </citation>
    <scope>NUCLEOTIDE SEQUENCE [LARGE SCALE GENOMIC DNA]</scope>
    <source>
        <strain evidence="3">C129</strain>
    </source>
</reference>
<dbReference type="EMBL" id="GL437329">
    <property type="protein sequence ID" value="EFN70663.1"/>
    <property type="molecule type" value="Genomic_DNA"/>
</dbReference>
<name>E2A7G6_CAMFO</name>
<dbReference type="OrthoDB" id="7634903at2759"/>
<accession>E2A7G6</accession>
<organism evidence="3">
    <name type="scientific">Camponotus floridanus</name>
    <name type="common">Florida carpenter ant</name>
    <dbReference type="NCBI Taxonomy" id="104421"/>
    <lineage>
        <taxon>Eukaryota</taxon>
        <taxon>Metazoa</taxon>
        <taxon>Ecdysozoa</taxon>
        <taxon>Arthropoda</taxon>
        <taxon>Hexapoda</taxon>
        <taxon>Insecta</taxon>
        <taxon>Pterygota</taxon>
        <taxon>Neoptera</taxon>
        <taxon>Endopterygota</taxon>
        <taxon>Hymenoptera</taxon>
        <taxon>Apocrita</taxon>
        <taxon>Aculeata</taxon>
        <taxon>Formicoidea</taxon>
        <taxon>Formicidae</taxon>
        <taxon>Formicinae</taxon>
        <taxon>Camponotus</taxon>
    </lineage>
</organism>
<evidence type="ECO:0000313" key="2">
    <source>
        <dbReference type="EMBL" id="EFN70663.1"/>
    </source>
</evidence>
<feature type="non-terminal residue" evidence="2">
    <location>
        <position position="1"/>
    </location>
</feature>
<feature type="transmembrane region" description="Helical" evidence="1">
    <location>
        <begin position="20"/>
        <end position="50"/>
    </location>
</feature>
<protein>
    <submittedName>
        <fullName evidence="2">Uncharacterized protein</fullName>
    </submittedName>
</protein>
<proteinExistence type="predicted"/>
<dbReference type="Proteomes" id="UP000000311">
    <property type="component" value="Unassembled WGS sequence"/>
</dbReference>
<dbReference type="AlphaFoldDB" id="E2A7G6"/>
<keyword evidence="1" id="KW-0812">Transmembrane</keyword>
<evidence type="ECO:0000256" key="1">
    <source>
        <dbReference type="SAM" id="Phobius"/>
    </source>
</evidence>
<sequence>LPLQSYYFYDTDKSPQFELTFFAQAVTIFLVIIIYIAVNAFVGCVILHICGQLENFKGRLNNLISCKNFNRILSNSIVIHLRLIRWVLI</sequence>
<keyword evidence="3" id="KW-1185">Reference proteome</keyword>
<feature type="non-terminal residue" evidence="2">
    <location>
        <position position="89"/>
    </location>
</feature>
<keyword evidence="1" id="KW-1133">Transmembrane helix</keyword>
<keyword evidence="1" id="KW-0472">Membrane</keyword>